<feature type="signal peptide" evidence="1">
    <location>
        <begin position="1"/>
        <end position="19"/>
    </location>
</feature>
<proteinExistence type="predicted"/>
<keyword evidence="3" id="KW-1185">Reference proteome</keyword>
<keyword evidence="1" id="KW-0732">Signal</keyword>
<dbReference type="OMA" id="EGGHGYH"/>
<name>A0A9D4QFJ7_RHISA</name>
<gene>
    <name evidence="2" type="ORF">HPB52_001756</name>
</gene>
<dbReference type="VEuPathDB" id="VectorBase:RSAN_032885"/>
<dbReference type="EMBL" id="JABSTV010001245">
    <property type="protein sequence ID" value="KAH7981908.1"/>
    <property type="molecule type" value="Genomic_DNA"/>
</dbReference>
<accession>A0A9D4QFJ7</accession>
<evidence type="ECO:0000256" key="1">
    <source>
        <dbReference type="SAM" id="SignalP"/>
    </source>
</evidence>
<comment type="caution">
    <text evidence="2">The sequence shown here is derived from an EMBL/GenBank/DDBJ whole genome shotgun (WGS) entry which is preliminary data.</text>
</comment>
<feature type="chain" id="PRO_5038470103" evidence="1">
    <location>
        <begin position="20"/>
        <end position="92"/>
    </location>
</feature>
<evidence type="ECO:0000313" key="3">
    <source>
        <dbReference type="Proteomes" id="UP000821837"/>
    </source>
</evidence>
<dbReference type="AlphaFoldDB" id="A0A9D4QFJ7"/>
<protein>
    <submittedName>
        <fullName evidence="2">Uncharacterized protein</fullName>
    </submittedName>
</protein>
<reference evidence="2" key="2">
    <citation type="submission" date="2021-09" db="EMBL/GenBank/DDBJ databases">
        <authorList>
            <person name="Jia N."/>
            <person name="Wang J."/>
            <person name="Shi W."/>
            <person name="Du L."/>
            <person name="Sun Y."/>
            <person name="Zhan W."/>
            <person name="Jiang J."/>
            <person name="Wang Q."/>
            <person name="Zhang B."/>
            <person name="Ji P."/>
            <person name="Sakyi L.B."/>
            <person name="Cui X."/>
            <person name="Yuan T."/>
            <person name="Jiang B."/>
            <person name="Yang W."/>
            <person name="Lam T.T.-Y."/>
            <person name="Chang Q."/>
            <person name="Ding S."/>
            <person name="Wang X."/>
            <person name="Zhu J."/>
            <person name="Ruan X."/>
            <person name="Zhao L."/>
            <person name="Wei J."/>
            <person name="Que T."/>
            <person name="Du C."/>
            <person name="Cheng J."/>
            <person name="Dai P."/>
            <person name="Han X."/>
            <person name="Huang E."/>
            <person name="Gao Y."/>
            <person name="Liu J."/>
            <person name="Shao H."/>
            <person name="Ye R."/>
            <person name="Li L."/>
            <person name="Wei W."/>
            <person name="Wang X."/>
            <person name="Wang C."/>
            <person name="Huo Q."/>
            <person name="Li W."/>
            <person name="Guo W."/>
            <person name="Chen H."/>
            <person name="Chen S."/>
            <person name="Zhou L."/>
            <person name="Zhou L."/>
            <person name="Ni X."/>
            <person name="Tian J."/>
            <person name="Zhou Y."/>
            <person name="Sheng Y."/>
            <person name="Liu T."/>
            <person name="Pan Y."/>
            <person name="Xia L."/>
            <person name="Li J."/>
            <person name="Zhao F."/>
            <person name="Cao W."/>
        </authorList>
    </citation>
    <scope>NUCLEOTIDE SEQUENCE</scope>
    <source>
        <strain evidence="2">Rsan-2018</strain>
        <tissue evidence="2">Larvae</tissue>
    </source>
</reference>
<dbReference type="Proteomes" id="UP000821837">
    <property type="component" value="Chromosome 1"/>
</dbReference>
<reference evidence="2" key="1">
    <citation type="journal article" date="2020" name="Cell">
        <title>Large-Scale Comparative Analyses of Tick Genomes Elucidate Their Genetic Diversity and Vector Capacities.</title>
        <authorList>
            <consortium name="Tick Genome and Microbiome Consortium (TIGMIC)"/>
            <person name="Jia N."/>
            <person name="Wang J."/>
            <person name="Shi W."/>
            <person name="Du L."/>
            <person name="Sun Y."/>
            <person name="Zhan W."/>
            <person name="Jiang J.F."/>
            <person name="Wang Q."/>
            <person name="Zhang B."/>
            <person name="Ji P."/>
            <person name="Bell-Sakyi L."/>
            <person name="Cui X.M."/>
            <person name="Yuan T.T."/>
            <person name="Jiang B.G."/>
            <person name="Yang W.F."/>
            <person name="Lam T.T."/>
            <person name="Chang Q.C."/>
            <person name="Ding S.J."/>
            <person name="Wang X.J."/>
            <person name="Zhu J.G."/>
            <person name="Ruan X.D."/>
            <person name="Zhao L."/>
            <person name="Wei J.T."/>
            <person name="Ye R.Z."/>
            <person name="Que T.C."/>
            <person name="Du C.H."/>
            <person name="Zhou Y.H."/>
            <person name="Cheng J.X."/>
            <person name="Dai P.F."/>
            <person name="Guo W.B."/>
            <person name="Han X.H."/>
            <person name="Huang E.J."/>
            <person name="Li L.F."/>
            <person name="Wei W."/>
            <person name="Gao Y.C."/>
            <person name="Liu J.Z."/>
            <person name="Shao H.Z."/>
            <person name="Wang X."/>
            <person name="Wang C.C."/>
            <person name="Yang T.C."/>
            <person name="Huo Q.B."/>
            <person name="Li W."/>
            <person name="Chen H.Y."/>
            <person name="Chen S.E."/>
            <person name="Zhou L.G."/>
            <person name="Ni X.B."/>
            <person name="Tian J.H."/>
            <person name="Sheng Y."/>
            <person name="Liu T."/>
            <person name="Pan Y.S."/>
            <person name="Xia L.Y."/>
            <person name="Li J."/>
            <person name="Zhao F."/>
            <person name="Cao W.C."/>
        </authorList>
    </citation>
    <scope>NUCLEOTIDE SEQUENCE</scope>
    <source>
        <strain evidence="2">Rsan-2018</strain>
    </source>
</reference>
<sequence length="92" mass="9141">MNASFIALLLCACVAVAVAGHFGGFGGYGGGFGGFEGGHGYHKTVPGPSFLVKTVHHVNKLHRGAHLVGGHHGHGGYGGGYGGGFGFGGLKH</sequence>
<evidence type="ECO:0000313" key="2">
    <source>
        <dbReference type="EMBL" id="KAH7981908.1"/>
    </source>
</evidence>
<organism evidence="2 3">
    <name type="scientific">Rhipicephalus sanguineus</name>
    <name type="common">Brown dog tick</name>
    <name type="synonym">Ixodes sanguineus</name>
    <dbReference type="NCBI Taxonomy" id="34632"/>
    <lineage>
        <taxon>Eukaryota</taxon>
        <taxon>Metazoa</taxon>
        <taxon>Ecdysozoa</taxon>
        <taxon>Arthropoda</taxon>
        <taxon>Chelicerata</taxon>
        <taxon>Arachnida</taxon>
        <taxon>Acari</taxon>
        <taxon>Parasitiformes</taxon>
        <taxon>Ixodida</taxon>
        <taxon>Ixodoidea</taxon>
        <taxon>Ixodidae</taxon>
        <taxon>Rhipicephalinae</taxon>
        <taxon>Rhipicephalus</taxon>
        <taxon>Rhipicephalus</taxon>
    </lineage>
</organism>